<evidence type="ECO:0000313" key="1">
    <source>
        <dbReference type="EMBL" id="CAF0767039.1"/>
    </source>
</evidence>
<protein>
    <submittedName>
        <fullName evidence="1">Uncharacterized protein</fullName>
    </submittedName>
</protein>
<sequence length="113" mass="13484">MQKFEIILFLNSIFLQEFLEIFKNFQQVDITKINQLIASPVAIPRNNLVKLIENRPKCLNLLVGSQFFKKHQMVTYLNKMILYKSAIRFSKLKRKISFTKTKLFRINEESNEK</sequence>
<dbReference type="EMBL" id="CAJNOC010000482">
    <property type="protein sequence ID" value="CAF0767039.1"/>
    <property type="molecule type" value="Genomic_DNA"/>
</dbReference>
<keyword evidence="2" id="KW-1185">Reference proteome</keyword>
<name>A0A813QFI3_9BILA</name>
<dbReference type="Proteomes" id="UP000663879">
    <property type="component" value="Unassembled WGS sequence"/>
</dbReference>
<accession>A0A813QFI3</accession>
<reference evidence="1" key="1">
    <citation type="submission" date="2021-02" db="EMBL/GenBank/DDBJ databases">
        <authorList>
            <person name="Nowell W R."/>
        </authorList>
    </citation>
    <scope>NUCLEOTIDE SEQUENCE</scope>
    <source>
        <strain evidence="1">Ploen Becks lab</strain>
    </source>
</reference>
<comment type="caution">
    <text evidence="1">The sequence shown here is derived from an EMBL/GenBank/DDBJ whole genome shotgun (WGS) entry which is preliminary data.</text>
</comment>
<proteinExistence type="predicted"/>
<gene>
    <name evidence="1" type="ORF">OXX778_LOCUS4748</name>
</gene>
<organism evidence="1 2">
    <name type="scientific">Brachionus calyciflorus</name>
    <dbReference type="NCBI Taxonomy" id="104777"/>
    <lineage>
        <taxon>Eukaryota</taxon>
        <taxon>Metazoa</taxon>
        <taxon>Spiralia</taxon>
        <taxon>Gnathifera</taxon>
        <taxon>Rotifera</taxon>
        <taxon>Eurotatoria</taxon>
        <taxon>Monogononta</taxon>
        <taxon>Pseudotrocha</taxon>
        <taxon>Ploima</taxon>
        <taxon>Brachionidae</taxon>
        <taxon>Brachionus</taxon>
    </lineage>
</organism>
<evidence type="ECO:0000313" key="2">
    <source>
        <dbReference type="Proteomes" id="UP000663879"/>
    </source>
</evidence>
<dbReference type="AlphaFoldDB" id="A0A813QFI3"/>